<accession>A0A1W7A8U4</accession>
<dbReference type="KEGG" id="mcak:MCCS_04070"/>
<gene>
    <name evidence="3" type="primary">fas6</name>
    <name evidence="3" type="ORF">MCCS_04070</name>
</gene>
<comment type="similarity">
    <text evidence="1 2">Belongs to the LOG family.</text>
</comment>
<dbReference type="Gene3D" id="3.40.50.450">
    <property type="match status" value="1"/>
</dbReference>
<evidence type="ECO:0000313" key="3">
    <source>
        <dbReference type="EMBL" id="ARQ06073.1"/>
    </source>
</evidence>
<organism evidence="3 4">
    <name type="scientific">Macrococcoides canis</name>
    <dbReference type="NCBI Taxonomy" id="1855823"/>
    <lineage>
        <taxon>Bacteria</taxon>
        <taxon>Bacillati</taxon>
        <taxon>Bacillota</taxon>
        <taxon>Bacilli</taxon>
        <taxon>Bacillales</taxon>
        <taxon>Staphylococcaceae</taxon>
        <taxon>Macrococcoides</taxon>
    </lineage>
</organism>
<dbReference type="GO" id="GO:0016799">
    <property type="term" value="F:hydrolase activity, hydrolyzing N-glycosyl compounds"/>
    <property type="evidence" value="ECO:0007669"/>
    <property type="project" value="TreeGrafter"/>
</dbReference>
<proteinExistence type="inferred from homology"/>
<sequence>MRIIVYCGASEGNAPVYLENARTLGKWIADNHHSLVYGGGNVGLMGEVANTVLEYDGRVVGVIPKFLADREIAHNGLTDLIVVDNMSERKNKILEVGDVCIALPGGPGTLEEISEVVSWSRIGQNDRPCILYNESGYYDLLEAFYDNMVDKGFLTQADRDNVYFVKSVEALNEVIDNYSKPAIRIYKK</sequence>
<dbReference type="OrthoDB" id="9801098at2"/>
<dbReference type="InterPro" id="IPR031100">
    <property type="entry name" value="LOG_fam"/>
</dbReference>
<dbReference type="RefSeq" id="WP_086041764.1">
    <property type="nucleotide sequence ID" value="NZ_CBCRZA010000003.1"/>
</dbReference>
<dbReference type="PANTHER" id="PTHR31223">
    <property type="entry name" value="LOG FAMILY PROTEIN YJL055W"/>
    <property type="match status" value="1"/>
</dbReference>
<evidence type="ECO:0000313" key="4">
    <source>
        <dbReference type="Proteomes" id="UP000194154"/>
    </source>
</evidence>
<dbReference type="InterPro" id="IPR005269">
    <property type="entry name" value="LOG"/>
</dbReference>
<dbReference type="Pfam" id="PF03641">
    <property type="entry name" value="Lysine_decarbox"/>
    <property type="match status" value="1"/>
</dbReference>
<evidence type="ECO:0000256" key="2">
    <source>
        <dbReference type="RuleBase" id="RU363015"/>
    </source>
</evidence>
<dbReference type="STRING" id="1855823.MCCS_04070"/>
<keyword evidence="2" id="KW-0203">Cytokinin biosynthesis</keyword>
<keyword evidence="2" id="KW-0378">Hydrolase</keyword>
<evidence type="ECO:0000256" key="1">
    <source>
        <dbReference type="ARBA" id="ARBA00006763"/>
    </source>
</evidence>
<dbReference type="GO" id="GO:0005829">
    <property type="term" value="C:cytosol"/>
    <property type="evidence" value="ECO:0007669"/>
    <property type="project" value="TreeGrafter"/>
</dbReference>
<dbReference type="NCBIfam" id="TIGR00730">
    <property type="entry name" value="Rossman fold protein, TIGR00730 family"/>
    <property type="match status" value="1"/>
</dbReference>
<dbReference type="Proteomes" id="UP000194154">
    <property type="component" value="Chromosome"/>
</dbReference>
<dbReference type="AlphaFoldDB" id="A0A1W7A8U4"/>
<dbReference type="GeneID" id="35294555"/>
<dbReference type="PANTHER" id="PTHR31223:SF70">
    <property type="entry name" value="LOG FAMILY PROTEIN YJL055W"/>
    <property type="match status" value="1"/>
</dbReference>
<dbReference type="SUPFAM" id="SSF102405">
    <property type="entry name" value="MCP/YpsA-like"/>
    <property type="match status" value="1"/>
</dbReference>
<dbReference type="EMBL" id="CP021059">
    <property type="protein sequence ID" value="ARQ06073.1"/>
    <property type="molecule type" value="Genomic_DNA"/>
</dbReference>
<keyword evidence="4" id="KW-1185">Reference proteome</keyword>
<dbReference type="GO" id="GO:0009691">
    <property type="term" value="P:cytokinin biosynthetic process"/>
    <property type="evidence" value="ECO:0007669"/>
    <property type="project" value="UniProtKB-UniRule"/>
</dbReference>
<reference evidence="3 4" key="1">
    <citation type="journal article" date="2017" name="Int. J. Syst. Evol. Microbiol.">
        <title>Macrococcus canis sp. nov., a skin bacterium associated with infections in dogs.</title>
        <authorList>
            <person name="Gobeli Brawand S."/>
            <person name="Cotting K."/>
            <person name="Gomez-Sanz E."/>
            <person name="Collaud A."/>
            <person name="Thomann A."/>
            <person name="Brodard I."/>
            <person name="Rodriguez-Campos S."/>
            <person name="Strauss C."/>
            <person name="Perreten V."/>
        </authorList>
    </citation>
    <scope>NUCLEOTIDE SEQUENCE [LARGE SCALE GENOMIC DNA]</scope>
    <source>
        <strain evidence="3 4">KM45013</strain>
    </source>
</reference>
<name>A0A1W7A8U4_9STAP</name>
<protein>
    <recommendedName>
        <fullName evidence="2">Cytokinin riboside 5'-monophosphate phosphoribohydrolase</fullName>
        <ecNumber evidence="2">3.2.2.n1</ecNumber>
    </recommendedName>
</protein>
<dbReference type="EC" id="3.2.2.n1" evidence="2"/>